<organism evidence="2 3">
    <name type="scientific">Rhizophagus irregularis (strain DAOM 197198w)</name>
    <name type="common">Glomus intraradices</name>
    <dbReference type="NCBI Taxonomy" id="1432141"/>
    <lineage>
        <taxon>Eukaryota</taxon>
        <taxon>Fungi</taxon>
        <taxon>Fungi incertae sedis</taxon>
        <taxon>Mucoromycota</taxon>
        <taxon>Glomeromycotina</taxon>
        <taxon>Glomeromycetes</taxon>
        <taxon>Glomerales</taxon>
        <taxon>Glomeraceae</taxon>
        <taxon>Rhizophagus</taxon>
    </lineage>
</organism>
<comment type="caution">
    <text evidence="2">The sequence shown here is derived from an EMBL/GenBank/DDBJ whole genome shotgun (WGS) entry which is preliminary data.</text>
</comment>
<reference evidence="2 3" key="1">
    <citation type="submission" date="2014-02" db="EMBL/GenBank/DDBJ databases">
        <title>Single nucleus genome sequencing reveals high similarity among nuclei of an endomycorrhizal fungus.</title>
        <authorList>
            <person name="Lin K."/>
            <person name="Geurts R."/>
            <person name="Zhang Z."/>
            <person name="Limpens E."/>
            <person name="Saunders D.G."/>
            <person name="Mu D."/>
            <person name="Pang E."/>
            <person name="Cao H."/>
            <person name="Cha H."/>
            <person name="Lin T."/>
            <person name="Zhou Q."/>
            <person name="Shang Y."/>
            <person name="Li Y."/>
            <person name="Ivanov S."/>
            <person name="Sharma T."/>
            <person name="Velzen R.V."/>
            <person name="Ruijter N.D."/>
            <person name="Aanen D.K."/>
            <person name="Win J."/>
            <person name="Kamoun S."/>
            <person name="Bisseling T."/>
            <person name="Huang S."/>
        </authorList>
    </citation>
    <scope>NUCLEOTIDE SEQUENCE [LARGE SCALE GENOMIC DNA]</scope>
    <source>
        <strain evidence="3">DAOM197198w</strain>
    </source>
</reference>
<proteinExistence type="predicted"/>
<gene>
    <name evidence="2" type="ORF">RirG_271280</name>
</gene>
<evidence type="ECO:0000313" key="3">
    <source>
        <dbReference type="Proteomes" id="UP000022910"/>
    </source>
</evidence>
<feature type="compositionally biased region" description="Acidic residues" evidence="1">
    <location>
        <begin position="12"/>
        <end position="22"/>
    </location>
</feature>
<dbReference type="OrthoDB" id="2439683at2759"/>
<evidence type="ECO:0000313" key="2">
    <source>
        <dbReference type="EMBL" id="EXX50391.1"/>
    </source>
</evidence>
<dbReference type="HOGENOM" id="CLU_2134926_0_0_1"/>
<evidence type="ECO:0000256" key="1">
    <source>
        <dbReference type="SAM" id="MobiDB-lite"/>
    </source>
</evidence>
<feature type="region of interest" description="Disordered" evidence="1">
    <location>
        <begin position="1"/>
        <end position="22"/>
    </location>
</feature>
<dbReference type="Proteomes" id="UP000022910">
    <property type="component" value="Unassembled WGS sequence"/>
</dbReference>
<protein>
    <submittedName>
        <fullName evidence="2">Uncharacterized protein</fullName>
    </submittedName>
</protein>
<name>A0A015JTE2_RHIIW</name>
<dbReference type="AlphaFoldDB" id="A0A015JTE2"/>
<keyword evidence="3" id="KW-1185">Reference proteome</keyword>
<dbReference type="EMBL" id="JEMT01029975">
    <property type="protein sequence ID" value="EXX50391.1"/>
    <property type="molecule type" value="Genomic_DNA"/>
</dbReference>
<sequence length="113" mass="12882">METGILPSKDNESDEESNDGEDDVNAIIKLIEKEDQKDLEDVICPIKNMQRLRIFDHIKNVQYHDNCPINVNNDCFLLDDEIVETVPSADDLQNEEEIIPVISLTEALINVET</sequence>
<accession>A0A015JTE2</accession>